<protein>
    <submittedName>
        <fullName evidence="1">Uncharacterized protein</fullName>
    </submittedName>
</protein>
<evidence type="ECO:0000313" key="2">
    <source>
        <dbReference type="Proteomes" id="UP001205566"/>
    </source>
</evidence>
<gene>
    <name evidence="1" type="ORF">HXX02_00190</name>
</gene>
<reference evidence="1" key="1">
    <citation type="thesis" date="2020" institute="Technische Universitat Dresden" country="Dresden, Germany">
        <title>The Agarolytic System of Microbulbifer elongatus PORT2, Isolated from Batu Karas, Pangandaran West Java Indonesia.</title>
        <authorList>
            <person name="Anggraeni S.R."/>
        </authorList>
    </citation>
    <scope>NUCLEOTIDE SEQUENCE</scope>
    <source>
        <strain evidence="1">PORT2</strain>
    </source>
</reference>
<dbReference type="RefSeq" id="WP_255872789.1">
    <property type="nucleotide sequence ID" value="NZ_JACASI010000006.1"/>
</dbReference>
<proteinExistence type="predicted"/>
<dbReference type="EMBL" id="JACASI010000006">
    <property type="protein sequence ID" value="MCQ3827854.1"/>
    <property type="molecule type" value="Genomic_DNA"/>
</dbReference>
<name>A0ABT1NY90_9GAMM</name>
<accession>A0ABT1NY90</accession>
<comment type="caution">
    <text evidence="1">The sequence shown here is derived from an EMBL/GenBank/DDBJ whole genome shotgun (WGS) entry which is preliminary data.</text>
</comment>
<evidence type="ECO:0000313" key="1">
    <source>
        <dbReference type="EMBL" id="MCQ3827854.1"/>
    </source>
</evidence>
<organism evidence="1 2">
    <name type="scientific">Microbulbifer elongatus</name>
    <dbReference type="NCBI Taxonomy" id="86173"/>
    <lineage>
        <taxon>Bacteria</taxon>
        <taxon>Pseudomonadati</taxon>
        <taxon>Pseudomonadota</taxon>
        <taxon>Gammaproteobacteria</taxon>
        <taxon>Cellvibrionales</taxon>
        <taxon>Microbulbiferaceae</taxon>
        <taxon>Microbulbifer</taxon>
    </lineage>
</organism>
<sequence>MRKFVIEDECHAEWQCEFNSFKEAMSELRRRSNIPWDSEPNICPCTGWKNCERLYTVTEYIVGDESFKPQSEVEVLRVSSKGVVWLNDFEKYFSGETHNNHGQ</sequence>
<dbReference type="Proteomes" id="UP001205566">
    <property type="component" value="Unassembled WGS sequence"/>
</dbReference>
<keyword evidence="2" id="KW-1185">Reference proteome</keyword>